<keyword evidence="2" id="KW-1185">Reference proteome</keyword>
<gene>
    <name evidence="1" type="ORF">TSAR_016899</name>
</gene>
<comment type="caution">
    <text evidence="1">The sequence shown here is derived from an EMBL/GenBank/DDBJ whole genome shotgun (WGS) entry which is preliminary data.</text>
</comment>
<sequence>MSPRKRKRYLFDENVPLTKYAVTKLNKHVKGQKLEHDQSEQDSRITQLGIINVDDGCNTEHWMYQIKIMAHQNNKYLLTFKYAKADAE</sequence>
<accession>A0A232EE11</accession>
<dbReference type="EMBL" id="NNAY01005713">
    <property type="protein sequence ID" value="OXU16585.1"/>
    <property type="molecule type" value="Genomic_DNA"/>
</dbReference>
<evidence type="ECO:0000313" key="1">
    <source>
        <dbReference type="EMBL" id="OXU16585.1"/>
    </source>
</evidence>
<dbReference type="AlphaFoldDB" id="A0A232EE11"/>
<reference evidence="1 2" key="1">
    <citation type="journal article" date="2017" name="Curr. Biol.">
        <title>The Evolution of Venom by Co-option of Single-Copy Genes.</title>
        <authorList>
            <person name="Martinson E.O."/>
            <person name="Mrinalini"/>
            <person name="Kelkar Y.D."/>
            <person name="Chang C.H."/>
            <person name="Werren J.H."/>
        </authorList>
    </citation>
    <scope>NUCLEOTIDE SEQUENCE [LARGE SCALE GENOMIC DNA]</scope>
    <source>
        <strain evidence="1 2">Alberta</strain>
        <tissue evidence="1">Whole body</tissue>
    </source>
</reference>
<evidence type="ECO:0000313" key="2">
    <source>
        <dbReference type="Proteomes" id="UP000215335"/>
    </source>
</evidence>
<proteinExistence type="predicted"/>
<dbReference type="Proteomes" id="UP000215335">
    <property type="component" value="Unassembled WGS sequence"/>
</dbReference>
<name>A0A232EE11_9HYME</name>
<organism evidence="1 2">
    <name type="scientific">Trichomalopsis sarcophagae</name>
    <dbReference type="NCBI Taxonomy" id="543379"/>
    <lineage>
        <taxon>Eukaryota</taxon>
        <taxon>Metazoa</taxon>
        <taxon>Ecdysozoa</taxon>
        <taxon>Arthropoda</taxon>
        <taxon>Hexapoda</taxon>
        <taxon>Insecta</taxon>
        <taxon>Pterygota</taxon>
        <taxon>Neoptera</taxon>
        <taxon>Endopterygota</taxon>
        <taxon>Hymenoptera</taxon>
        <taxon>Apocrita</taxon>
        <taxon>Proctotrupomorpha</taxon>
        <taxon>Chalcidoidea</taxon>
        <taxon>Pteromalidae</taxon>
        <taxon>Pteromalinae</taxon>
        <taxon>Trichomalopsis</taxon>
    </lineage>
</organism>
<protein>
    <submittedName>
        <fullName evidence="1">Uncharacterized protein</fullName>
    </submittedName>
</protein>